<dbReference type="STRING" id="1193011.LEP1GSC058_3104"/>
<evidence type="ECO:0000259" key="2">
    <source>
        <dbReference type="Pfam" id="PF21821"/>
    </source>
</evidence>
<comment type="caution">
    <text evidence="3">The sequence shown here is derived from an EMBL/GenBank/DDBJ whole genome shotgun (WGS) entry which is preliminary data.</text>
</comment>
<dbReference type="Proteomes" id="UP000014540">
    <property type="component" value="Unassembled WGS sequence"/>
</dbReference>
<dbReference type="OrthoDB" id="329887at2"/>
<keyword evidence="4" id="KW-1185">Reference proteome</keyword>
<dbReference type="EMBL" id="AKWZ02000010">
    <property type="protein sequence ID" value="EPG73953.1"/>
    <property type="molecule type" value="Genomic_DNA"/>
</dbReference>
<organism evidence="3 4">
    <name type="scientific">Leptospira fainei serovar Hurstbridge str. BUT 6</name>
    <dbReference type="NCBI Taxonomy" id="1193011"/>
    <lineage>
        <taxon>Bacteria</taxon>
        <taxon>Pseudomonadati</taxon>
        <taxon>Spirochaetota</taxon>
        <taxon>Spirochaetia</taxon>
        <taxon>Leptospirales</taxon>
        <taxon>Leptospiraceae</taxon>
        <taxon>Leptospira</taxon>
    </lineage>
</organism>
<sequence length="193" mass="21027">MPALTNRISSYVFGGRNRVALRSQTDDVTFDSTINITKDRSATATTHAIEKGADITDHVSSDPLSISFTAIISDADYDPLDPASFFNKKVGERLTLLKTWVDSKEVLSFFGYEEDEVIENVIIESYSEEQNVDLGQGRQIQFKLKQINIVDSKTQDIPLRNGVTKKGSSQPSTVSTTGNAGVNKPMCSSIGGG</sequence>
<gene>
    <name evidence="3" type="ORF">LEP1GSC058_3104</name>
</gene>
<feature type="compositionally biased region" description="Polar residues" evidence="1">
    <location>
        <begin position="166"/>
        <end position="180"/>
    </location>
</feature>
<dbReference type="RefSeq" id="WP_016550417.1">
    <property type="nucleotide sequence ID" value="NZ_AKWZ02000010.1"/>
</dbReference>
<protein>
    <recommendedName>
        <fullName evidence="2">Dit-like phage tail protein N-terminal domain-containing protein</fullName>
    </recommendedName>
</protein>
<dbReference type="Pfam" id="PF21821">
    <property type="entry name" value="Dit_like"/>
    <property type="match status" value="1"/>
</dbReference>
<evidence type="ECO:0000256" key="1">
    <source>
        <dbReference type="SAM" id="MobiDB-lite"/>
    </source>
</evidence>
<dbReference type="AlphaFoldDB" id="S3UXH2"/>
<evidence type="ECO:0000313" key="4">
    <source>
        <dbReference type="Proteomes" id="UP000014540"/>
    </source>
</evidence>
<proteinExistence type="predicted"/>
<dbReference type="InterPro" id="IPR048494">
    <property type="entry name" value="Dit-like_N"/>
</dbReference>
<evidence type="ECO:0000313" key="3">
    <source>
        <dbReference type="EMBL" id="EPG73953.1"/>
    </source>
</evidence>
<reference evidence="3" key="1">
    <citation type="submission" date="2013-04" db="EMBL/GenBank/DDBJ databases">
        <authorList>
            <person name="Harkins D.M."/>
            <person name="Durkin A.S."/>
            <person name="Selengut J.D."/>
            <person name="Sanka R."/>
            <person name="DePew J."/>
            <person name="Purushe J."/>
            <person name="Ahmed A."/>
            <person name="van der Linden H."/>
            <person name="Goris M.G.A."/>
            <person name="Hartskeerl R.A."/>
            <person name="Vinetz J.M."/>
            <person name="Sutton G.G."/>
            <person name="Nelson W.C."/>
            <person name="Fouts D.E."/>
        </authorList>
    </citation>
    <scope>NUCLEOTIDE SEQUENCE [LARGE SCALE GENOMIC DNA]</scope>
    <source>
        <strain evidence="3">BUT 6</strain>
    </source>
</reference>
<accession>S3UXH2</accession>
<feature type="domain" description="Dit-like phage tail protein N-terminal" evidence="2">
    <location>
        <begin position="30"/>
        <end position="158"/>
    </location>
</feature>
<feature type="region of interest" description="Disordered" evidence="1">
    <location>
        <begin position="160"/>
        <end position="193"/>
    </location>
</feature>
<name>S3UXH2_9LEPT</name>